<evidence type="ECO:0000313" key="5">
    <source>
        <dbReference type="Proteomes" id="UP000533269"/>
    </source>
</evidence>
<organism evidence="4 5">
    <name type="scientific">Kineococcus radiotolerans</name>
    <dbReference type="NCBI Taxonomy" id="131568"/>
    <lineage>
        <taxon>Bacteria</taxon>
        <taxon>Bacillati</taxon>
        <taxon>Actinomycetota</taxon>
        <taxon>Actinomycetes</taxon>
        <taxon>Kineosporiales</taxon>
        <taxon>Kineosporiaceae</taxon>
        <taxon>Kineococcus</taxon>
    </lineage>
</organism>
<dbReference type="InterPro" id="IPR011009">
    <property type="entry name" value="Kinase-like_dom_sf"/>
</dbReference>
<dbReference type="PANTHER" id="PTHR21064:SF6">
    <property type="entry name" value="AMINOGLYCOSIDE PHOSPHOTRANSFERASE DOMAIN-CONTAINING PROTEIN"/>
    <property type="match status" value="1"/>
</dbReference>
<accession>A0A7W4TK30</accession>
<dbReference type="EMBL" id="JACHVY010000001">
    <property type="protein sequence ID" value="MBB2900382.1"/>
    <property type="molecule type" value="Genomic_DNA"/>
</dbReference>
<feature type="domain" description="Aminoglycoside phosphotransferase" evidence="3">
    <location>
        <begin position="69"/>
        <end position="277"/>
    </location>
</feature>
<reference evidence="4 5" key="1">
    <citation type="submission" date="2020-08" db="EMBL/GenBank/DDBJ databases">
        <title>The Agave Microbiome: Exploring the role of microbial communities in plant adaptations to desert environments.</title>
        <authorList>
            <person name="Partida-Martinez L.P."/>
        </authorList>
    </citation>
    <scope>NUCLEOTIDE SEQUENCE [LARGE SCALE GENOMIC DNA]</scope>
    <source>
        <strain evidence="4 5">AS2.23</strain>
    </source>
</reference>
<dbReference type="RefSeq" id="WP_183390660.1">
    <property type="nucleotide sequence ID" value="NZ_JACHVY010000001.1"/>
</dbReference>
<name>A0A7W4TK30_KINRA</name>
<dbReference type="Gene3D" id="3.90.1200.10">
    <property type="match status" value="1"/>
</dbReference>
<feature type="region of interest" description="Disordered" evidence="2">
    <location>
        <begin position="304"/>
        <end position="330"/>
    </location>
</feature>
<comment type="caution">
    <text evidence="4">The sequence shown here is derived from an EMBL/GenBank/DDBJ whole genome shotgun (WGS) entry which is preliminary data.</text>
</comment>
<gene>
    <name evidence="4" type="ORF">FHR75_001170</name>
</gene>
<evidence type="ECO:0000256" key="2">
    <source>
        <dbReference type="SAM" id="MobiDB-lite"/>
    </source>
</evidence>
<evidence type="ECO:0000256" key="1">
    <source>
        <dbReference type="ARBA" id="ARBA00038240"/>
    </source>
</evidence>
<dbReference type="GO" id="GO:0009088">
    <property type="term" value="P:threonine biosynthetic process"/>
    <property type="evidence" value="ECO:0007669"/>
    <property type="project" value="TreeGrafter"/>
</dbReference>
<keyword evidence="4" id="KW-0418">Kinase</keyword>
<dbReference type="InterPro" id="IPR050249">
    <property type="entry name" value="Pseudomonas-type_ThrB"/>
</dbReference>
<dbReference type="Pfam" id="PF01636">
    <property type="entry name" value="APH"/>
    <property type="match status" value="1"/>
</dbReference>
<evidence type="ECO:0000313" key="4">
    <source>
        <dbReference type="EMBL" id="MBB2900382.1"/>
    </source>
</evidence>
<proteinExistence type="inferred from homology"/>
<dbReference type="GO" id="GO:0004413">
    <property type="term" value="F:homoserine kinase activity"/>
    <property type="evidence" value="ECO:0007669"/>
    <property type="project" value="TreeGrafter"/>
</dbReference>
<keyword evidence="4" id="KW-0808">Transferase</keyword>
<dbReference type="Proteomes" id="UP000533269">
    <property type="component" value="Unassembled WGS sequence"/>
</dbReference>
<reference evidence="4 5" key="2">
    <citation type="submission" date="2020-08" db="EMBL/GenBank/DDBJ databases">
        <authorList>
            <person name="Partida-Martinez L."/>
            <person name="Huntemann M."/>
            <person name="Clum A."/>
            <person name="Wang J."/>
            <person name="Palaniappan K."/>
            <person name="Ritter S."/>
            <person name="Chen I.-M."/>
            <person name="Stamatis D."/>
            <person name="Reddy T."/>
            <person name="O'Malley R."/>
            <person name="Daum C."/>
            <person name="Shapiro N."/>
            <person name="Ivanova N."/>
            <person name="Kyrpides N."/>
            <person name="Woyke T."/>
        </authorList>
    </citation>
    <scope>NUCLEOTIDE SEQUENCE [LARGE SCALE GENOMIC DNA]</scope>
    <source>
        <strain evidence="4 5">AS2.23</strain>
    </source>
</reference>
<dbReference type="PANTHER" id="PTHR21064">
    <property type="entry name" value="AMINOGLYCOSIDE PHOSPHOTRANSFERASE DOMAIN-CONTAINING PROTEIN-RELATED"/>
    <property type="match status" value="1"/>
</dbReference>
<dbReference type="SUPFAM" id="SSF56112">
    <property type="entry name" value="Protein kinase-like (PK-like)"/>
    <property type="match status" value="1"/>
</dbReference>
<dbReference type="AlphaFoldDB" id="A0A7W4TK30"/>
<dbReference type="InterPro" id="IPR002575">
    <property type="entry name" value="Aminoglycoside_PTrfase"/>
</dbReference>
<protein>
    <submittedName>
        <fullName evidence="4">Ser/Thr protein kinase RdoA (MazF antagonist)</fullName>
    </submittedName>
</protein>
<comment type="similarity">
    <text evidence="1">Belongs to the pseudomonas-type ThrB family.</text>
</comment>
<sequence length="330" mass="34610">MLPPGLSMLWEPADPSEALAGRFGFTGFDAAAAWLATALEGTWGLTPGPCTRLVISDRNAIAWVGGLVVKWSCAPERFARLDAAARLLRDLAGLGAPVAAPLATTSGRDRAVLAGPAGPLSVVVLPEVEGDWLDVADPVAVHAAGACLARLHRDLAAARPAVGPVGPPLAEAVREWLAGWDPGHVPAASRRLADLLDAAPVLEDEPQLVHLDFRAANVLTRGSSVVAVLDFDEVAPGHRVVDLAKASVHLGTRFTGWRPTPAPAQRTFRRGYESVRPLAPAEARWFEALLLWLGLQAVPGPDDPGGWAAAARRAARPADGDRVEFPPAAP</sequence>
<evidence type="ECO:0000259" key="3">
    <source>
        <dbReference type="Pfam" id="PF01636"/>
    </source>
</evidence>